<keyword evidence="4" id="KW-1003">Cell membrane</keyword>
<dbReference type="PANTHER" id="PTHR22911">
    <property type="entry name" value="ACYL-MALONYL CONDENSING ENZYME-RELATED"/>
    <property type="match status" value="1"/>
</dbReference>
<feature type="transmembrane region" description="Helical" evidence="8">
    <location>
        <begin position="28"/>
        <end position="47"/>
    </location>
</feature>
<feature type="transmembrane region" description="Helical" evidence="8">
    <location>
        <begin position="138"/>
        <end position="154"/>
    </location>
</feature>
<dbReference type="InterPro" id="IPR000620">
    <property type="entry name" value="EamA_dom"/>
</dbReference>
<accession>A0A8T4ILA5</accession>
<sequence>MGAYLLWGLMPLYFKTLASVMPTEIVAHRILWALLLVITLVAWRRSLAAWIGYLKTPAVLRLMMASAALIAINWLAYIWAVNHDHVVAASLGYFLNPLVNVLLGMLVFHERLDRLQWLAVALAASGVATMAWAAPGGLWISLTLACSFGFYGMVRKLAPIGPLEGLASETLLLSPIALLYLIWLGAHGSLAFGSSPGIDALLIFSAVTTALPLLLFASAARQLRYATLGLLQYIAPTLQFVLGVFVFGEAFTVRMAASFGLIWIGLAVFTGNALANHRRARRERA</sequence>
<evidence type="ECO:0000256" key="3">
    <source>
        <dbReference type="ARBA" id="ARBA00022448"/>
    </source>
</evidence>
<keyword evidence="3" id="KW-0813">Transport</keyword>
<evidence type="ECO:0000256" key="5">
    <source>
        <dbReference type="ARBA" id="ARBA00022692"/>
    </source>
</evidence>
<evidence type="ECO:0000256" key="4">
    <source>
        <dbReference type="ARBA" id="ARBA00022475"/>
    </source>
</evidence>
<dbReference type="Pfam" id="PF00892">
    <property type="entry name" value="EamA"/>
    <property type="match status" value="1"/>
</dbReference>
<comment type="caution">
    <text evidence="10">The sequence shown here is derived from an EMBL/GenBank/DDBJ whole genome shotgun (WGS) entry which is preliminary data.</text>
</comment>
<feature type="transmembrane region" description="Helical" evidence="8">
    <location>
        <begin position="59"/>
        <end position="80"/>
    </location>
</feature>
<evidence type="ECO:0000313" key="11">
    <source>
        <dbReference type="Proteomes" id="UP000676996"/>
    </source>
</evidence>
<reference evidence="10" key="1">
    <citation type="submission" date="2021-04" db="EMBL/GenBank/DDBJ databases">
        <title>Ouciella asimina sp. nov., isolated from the surface seawater in the hydrothermal field of Okinawa Trough.</title>
        <authorList>
            <person name="Shuang W."/>
        </authorList>
    </citation>
    <scope>NUCLEOTIDE SEQUENCE</scope>
    <source>
        <strain evidence="10">LXI357</strain>
    </source>
</reference>
<comment type="subcellular location">
    <subcellularLocation>
        <location evidence="1">Cell membrane</location>
        <topology evidence="1">Multi-pass membrane protein</topology>
    </subcellularLocation>
</comment>
<keyword evidence="11" id="KW-1185">Reference proteome</keyword>
<evidence type="ECO:0000256" key="6">
    <source>
        <dbReference type="ARBA" id="ARBA00022989"/>
    </source>
</evidence>
<comment type="similarity">
    <text evidence="2">Belongs to the EamA transporter family.</text>
</comment>
<evidence type="ECO:0000256" key="1">
    <source>
        <dbReference type="ARBA" id="ARBA00004651"/>
    </source>
</evidence>
<dbReference type="NCBIfam" id="TIGR00688">
    <property type="entry name" value="rarD"/>
    <property type="match status" value="1"/>
</dbReference>
<evidence type="ECO:0000256" key="8">
    <source>
        <dbReference type="SAM" id="Phobius"/>
    </source>
</evidence>
<evidence type="ECO:0000256" key="2">
    <source>
        <dbReference type="ARBA" id="ARBA00007362"/>
    </source>
</evidence>
<feature type="transmembrane region" description="Helical" evidence="8">
    <location>
        <begin position="166"/>
        <end position="186"/>
    </location>
</feature>
<protein>
    <submittedName>
        <fullName evidence="10">EamA family transporter RarD</fullName>
    </submittedName>
</protein>
<dbReference type="InterPro" id="IPR037185">
    <property type="entry name" value="EmrE-like"/>
</dbReference>
<organism evidence="10 11">
    <name type="scientific">Stakelama marina</name>
    <dbReference type="NCBI Taxonomy" id="2826939"/>
    <lineage>
        <taxon>Bacteria</taxon>
        <taxon>Pseudomonadati</taxon>
        <taxon>Pseudomonadota</taxon>
        <taxon>Alphaproteobacteria</taxon>
        <taxon>Sphingomonadales</taxon>
        <taxon>Sphingomonadaceae</taxon>
        <taxon>Stakelama</taxon>
    </lineage>
</organism>
<evidence type="ECO:0000313" key="10">
    <source>
        <dbReference type="EMBL" id="MBR0553905.1"/>
    </source>
</evidence>
<evidence type="ECO:0000259" key="9">
    <source>
        <dbReference type="Pfam" id="PF00892"/>
    </source>
</evidence>
<keyword evidence="7 8" id="KW-0472">Membrane</keyword>
<dbReference type="PANTHER" id="PTHR22911:SF137">
    <property type="entry name" value="SOLUTE CARRIER FAMILY 35 MEMBER G2-RELATED"/>
    <property type="match status" value="1"/>
</dbReference>
<feature type="transmembrane region" description="Helical" evidence="8">
    <location>
        <begin position="86"/>
        <end position="108"/>
    </location>
</feature>
<keyword evidence="6 8" id="KW-1133">Transmembrane helix</keyword>
<keyword evidence="5 8" id="KW-0812">Transmembrane</keyword>
<proteinExistence type="inferred from homology"/>
<name>A0A8T4ILA5_9SPHN</name>
<feature type="transmembrane region" description="Helical" evidence="8">
    <location>
        <begin position="115"/>
        <end position="132"/>
    </location>
</feature>
<dbReference type="GO" id="GO:0005886">
    <property type="term" value="C:plasma membrane"/>
    <property type="evidence" value="ECO:0007669"/>
    <property type="project" value="UniProtKB-SubCell"/>
</dbReference>
<feature type="domain" description="EamA" evidence="9">
    <location>
        <begin position="2"/>
        <end position="130"/>
    </location>
</feature>
<evidence type="ECO:0000256" key="7">
    <source>
        <dbReference type="ARBA" id="ARBA00023136"/>
    </source>
</evidence>
<dbReference type="SUPFAM" id="SSF103481">
    <property type="entry name" value="Multidrug resistance efflux transporter EmrE"/>
    <property type="match status" value="2"/>
</dbReference>
<feature type="transmembrane region" description="Helical" evidence="8">
    <location>
        <begin position="198"/>
        <end position="216"/>
    </location>
</feature>
<dbReference type="Proteomes" id="UP000676996">
    <property type="component" value="Unassembled WGS sequence"/>
</dbReference>
<dbReference type="InterPro" id="IPR004626">
    <property type="entry name" value="RarD"/>
</dbReference>
<dbReference type="AlphaFoldDB" id="A0A8T4ILA5"/>
<feature type="transmembrane region" description="Helical" evidence="8">
    <location>
        <begin position="228"/>
        <end position="247"/>
    </location>
</feature>
<feature type="transmembrane region" description="Helical" evidence="8">
    <location>
        <begin position="253"/>
        <end position="275"/>
    </location>
</feature>
<dbReference type="EMBL" id="JAGRQC010000005">
    <property type="protein sequence ID" value="MBR0553905.1"/>
    <property type="molecule type" value="Genomic_DNA"/>
</dbReference>
<gene>
    <name evidence="10" type="primary">rarD</name>
    <name evidence="10" type="ORF">J7S20_15465</name>
</gene>